<evidence type="ECO:0000256" key="6">
    <source>
        <dbReference type="ARBA" id="ARBA00023316"/>
    </source>
</evidence>
<dbReference type="InterPro" id="IPR003770">
    <property type="entry name" value="MLTG-like"/>
</dbReference>
<dbReference type="Gene3D" id="3.30.160.60">
    <property type="entry name" value="Classic Zinc Finger"/>
    <property type="match status" value="1"/>
</dbReference>
<feature type="site" description="Important for catalytic activity" evidence="7">
    <location>
        <position position="224"/>
    </location>
</feature>
<keyword evidence="9" id="KW-1185">Reference proteome</keyword>
<keyword evidence="1 7" id="KW-1003">Cell membrane</keyword>
<evidence type="ECO:0000256" key="2">
    <source>
        <dbReference type="ARBA" id="ARBA00022692"/>
    </source>
</evidence>
<keyword evidence="4 7" id="KW-0472">Membrane</keyword>
<keyword evidence="3 7" id="KW-1133">Transmembrane helix</keyword>
<dbReference type="GO" id="GO:0005886">
    <property type="term" value="C:plasma membrane"/>
    <property type="evidence" value="ECO:0007669"/>
    <property type="project" value="UniProtKB-SubCell"/>
</dbReference>
<dbReference type="EMBL" id="PUBV01000004">
    <property type="protein sequence ID" value="PWB08852.1"/>
    <property type="molecule type" value="Genomic_DNA"/>
</dbReference>
<organism evidence="8 9">
    <name type="scientific">Paramuribaculum intestinale</name>
    <dbReference type="NCBI Taxonomy" id="2094151"/>
    <lineage>
        <taxon>Bacteria</taxon>
        <taxon>Pseudomonadati</taxon>
        <taxon>Bacteroidota</taxon>
        <taxon>Bacteroidia</taxon>
        <taxon>Bacteroidales</taxon>
        <taxon>Muribaculaceae</taxon>
        <taxon>Paramuribaculum</taxon>
    </lineage>
</organism>
<dbReference type="GO" id="GO:0008932">
    <property type="term" value="F:lytic endotransglycosylase activity"/>
    <property type="evidence" value="ECO:0007669"/>
    <property type="project" value="UniProtKB-UniRule"/>
</dbReference>
<gene>
    <name evidence="7 8" type="primary">mltG</name>
    <name evidence="8" type="ORF">C5O25_02940</name>
</gene>
<evidence type="ECO:0000313" key="9">
    <source>
        <dbReference type="Proteomes" id="UP000244925"/>
    </source>
</evidence>
<comment type="subcellular location">
    <subcellularLocation>
        <location evidence="7">Cell membrane</location>
        <topology evidence="7">Single-pass membrane protein</topology>
    </subcellularLocation>
</comment>
<evidence type="ECO:0000313" key="8">
    <source>
        <dbReference type="EMBL" id="PWB08852.1"/>
    </source>
</evidence>
<protein>
    <recommendedName>
        <fullName evidence="7">Endolytic murein transglycosylase</fullName>
        <ecNumber evidence="7">4.2.2.29</ecNumber>
    </recommendedName>
    <alternativeName>
        <fullName evidence="7">Peptidoglycan lytic transglycosylase</fullName>
    </alternativeName>
    <alternativeName>
        <fullName evidence="7">Peptidoglycan polymerization terminase</fullName>
    </alternativeName>
</protein>
<dbReference type="CDD" id="cd08010">
    <property type="entry name" value="MltG_like"/>
    <property type="match status" value="1"/>
</dbReference>
<proteinExistence type="inferred from homology"/>
<keyword evidence="6 7" id="KW-0961">Cell wall biogenesis/degradation</keyword>
<evidence type="ECO:0000256" key="4">
    <source>
        <dbReference type="ARBA" id="ARBA00023136"/>
    </source>
</evidence>
<dbReference type="PROSITE" id="PS51257">
    <property type="entry name" value="PROKAR_LIPOPROTEIN"/>
    <property type="match status" value="1"/>
</dbReference>
<dbReference type="Pfam" id="PF02618">
    <property type="entry name" value="YceG"/>
    <property type="match status" value="1"/>
</dbReference>
<dbReference type="GO" id="GO:0071555">
    <property type="term" value="P:cell wall organization"/>
    <property type="evidence" value="ECO:0007669"/>
    <property type="project" value="UniProtKB-KW"/>
</dbReference>
<accession>A0A2V1IXV2</accession>
<keyword evidence="5 7" id="KW-0456">Lyase</keyword>
<feature type="transmembrane region" description="Helical" evidence="7">
    <location>
        <begin position="15"/>
        <end position="38"/>
    </location>
</feature>
<dbReference type="RefSeq" id="WP_107035240.1">
    <property type="nucleotide sequence ID" value="NZ_CAONGC010000015.1"/>
</dbReference>
<reference evidence="9" key="1">
    <citation type="submission" date="2018-02" db="EMBL/GenBank/DDBJ databases">
        <authorList>
            <person name="Clavel T."/>
            <person name="Strowig T."/>
        </authorList>
    </citation>
    <scope>NUCLEOTIDE SEQUENCE [LARGE SCALE GENOMIC DNA]</scope>
    <source>
        <strain evidence="9">DSM 100764</strain>
    </source>
</reference>
<evidence type="ECO:0000256" key="3">
    <source>
        <dbReference type="ARBA" id="ARBA00022989"/>
    </source>
</evidence>
<name>A0A2V1IXV2_9BACT</name>
<dbReference type="Proteomes" id="UP000244925">
    <property type="component" value="Unassembled WGS sequence"/>
</dbReference>
<dbReference type="PANTHER" id="PTHR30518:SF2">
    <property type="entry name" value="ENDOLYTIC MUREIN TRANSGLYCOSYLASE"/>
    <property type="match status" value="1"/>
</dbReference>
<evidence type="ECO:0000256" key="5">
    <source>
        <dbReference type="ARBA" id="ARBA00023239"/>
    </source>
</evidence>
<dbReference type="GO" id="GO:0009252">
    <property type="term" value="P:peptidoglycan biosynthetic process"/>
    <property type="evidence" value="ECO:0007669"/>
    <property type="project" value="UniProtKB-UniRule"/>
</dbReference>
<dbReference type="EC" id="4.2.2.29" evidence="7"/>
<dbReference type="NCBIfam" id="TIGR00247">
    <property type="entry name" value="endolytic transglycosylase MltG"/>
    <property type="match status" value="1"/>
</dbReference>
<keyword evidence="2 7" id="KW-0812">Transmembrane</keyword>
<dbReference type="GeneID" id="93424542"/>
<comment type="catalytic activity">
    <reaction evidence="7">
        <text>a peptidoglycan chain = a peptidoglycan chain with N-acetyl-1,6-anhydromuramyl-[peptide] at the reducing end + a peptidoglycan chain with N-acetylglucosamine at the non-reducing end.</text>
        <dbReference type="EC" id="4.2.2.29"/>
    </reaction>
</comment>
<dbReference type="PANTHER" id="PTHR30518">
    <property type="entry name" value="ENDOLYTIC MUREIN TRANSGLYCOSYLASE"/>
    <property type="match status" value="1"/>
</dbReference>
<sequence>MTTTQKKKKKTTGGIRLGVLIAAISAILLAVGCLIFCMKSATPTDQPRWVRIPAGADRAAVADSLRSALGITCGNRVYTIWRTMGGTPSRAHGAYRFDHSTSSAGAARRLKNGTQSPVKVTFNYARDLADMASKVTRNVEIGSEEFLEACDTLLPRHGFRRQQFPAAFMPDTYEAYWTDSGERLAERMLEARNNFWDERRRQRAADLGMTPAEVATLASIVEEETAKADERPTVARLYLNRLKRGMLLQADPTVKFATGDPTLRRITRRHLAVQSPYNTYLHHGLPPGPIRIADRRTIDAVLEAPLHNYIYMCAREDFSGYHNFAADYPTHQANARRYQKELDRRGIR</sequence>
<evidence type="ECO:0000256" key="1">
    <source>
        <dbReference type="ARBA" id="ARBA00022475"/>
    </source>
</evidence>
<comment type="similarity">
    <text evidence="7">Belongs to the transglycosylase MltG family.</text>
</comment>
<dbReference type="AlphaFoldDB" id="A0A2V1IXV2"/>
<comment type="function">
    <text evidence="7">Functions as a peptidoglycan terminase that cleaves nascent peptidoglycan strands endolytically to terminate their elongation.</text>
</comment>
<evidence type="ECO:0000256" key="7">
    <source>
        <dbReference type="HAMAP-Rule" id="MF_02065"/>
    </source>
</evidence>
<comment type="caution">
    <text evidence="8">The sequence shown here is derived from an EMBL/GenBank/DDBJ whole genome shotgun (WGS) entry which is preliminary data.</text>
</comment>
<dbReference type="HAMAP" id="MF_02065">
    <property type="entry name" value="MltG"/>
    <property type="match status" value="1"/>
</dbReference>